<reference evidence="4" key="1">
    <citation type="journal article" date="2019" name="Int. J. Syst. Evol. Microbiol.">
        <title>The Global Catalogue of Microorganisms (GCM) 10K type strain sequencing project: providing services to taxonomists for standard genome sequencing and annotation.</title>
        <authorList>
            <consortium name="The Broad Institute Genomics Platform"/>
            <consortium name="The Broad Institute Genome Sequencing Center for Infectious Disease"/>
            <person name="Wu L."/>
            <person name="Ma J."/>
        </authorList>
    </citation>
    <scope>NUCLEOTIDE SEQUENCE [LARGE SCALE GENOMIC DNA]</scope>
    <source>
        <strain evidence="4">CCM 8905</strain>
    </source>
</reference>
<feature type="domain" description="YdbS-like PH" evidence="2">
    <location>
        <begin position="241"/>
        <end position="311"/>
    </location>
</feature>
<dbReference type="InterPro" id="IPR014529">
    <property type="entry name" value="UCP026631"/>
</dbReference>
<protein>
    <submittedName>
        <fullName evidence="3">PH domain-containing protein</fullName>
    </submittedName>
</protein>
<dbReference type="InterPro" id="IPR005182">
    <property type="entry name" value="YdbS-like_PH"/>
</dbReference>
<feature type="domain" description="YdbS-like PH" evidence="2">
    <location>
        <begin position="60"/>
        <end position="138"/>
    </location>
</feature>
<evidence type="ECO:0000313" key="3">
    <source>
        <dbReference type="EMBL" id="MFC6206844.1"/>
    </source>
</evidence>
<organism evidence="3 4">
    <name type="scientific">Levilactobacillus tongjiangensis</name>
    <dbReference type="NCBI Taxonomy" id="2486023"/>
    <lineage>
        <taxon>Bacteria</taxon>
        <taxon>Bacillati</taxon>
        <taxon>Bacillota</taxon>
        <taxon>Bacilli</taxon>
        <taxon>Lactobacillales</taxon>
        <taxon>Lactobacillaceae</taxon>
        <taxon>Levilactobacillus</taxon>
    </lineage>
</organism>
<accession>A0ABW1SQN0</accession>
<evidence type="ECO:0000313" key="4">
    <source>
        <dbReference type="Proteomes" id="UP001596254"/>
    </source>
</evidence>
<feature type="transmembrane region" description="Helical" evidence="1">
    <location>
        <begin position="215"/>
        <end position="239"/>
    </location>
</feature>
<dbReference type="PANTHER" id="PTHR34473:SF2">
    <property type="entry name" value="UPF0699 TRANSMEMBRANE PROTEIN YDBT"/>
    <property type="match status" value="1"/>
</dbReference>
<feature type="transmembrane region" description="Helical" evidence="1">
    <location>
        <begin position="12"/>
        <end position="33"/>
    </location>
</feature>
<gene>
    <name evidence="3" type="ORF">ACFP1G_05045</name>
</gene>
<keyword evidence="1" id="KW-0812">Transmembrane</keyword>
<proteinExistence type="predicted"/>
<dbReference type="PIRSF" id="PIRSF026631">
    <property type="entry name" value="UCP026631"/>
    <property type="match status" value="1"/>
</dbReference>
<name>A0ABW1SQN0_9LACO</name>
<dbReference type="EMBL" id="JBHSSK010000014">
    <property type="protein sequence ID" value="MFC6206844.1"/>
    <property type="molecule type" value="Genomic_DNA"/>
</dbReference>
<feature type="transmembrane region" description="Helical" evidence="1">
    <location>
        <begin position="174"/>
        <end position="195"/>
    </location>
</feature>
<dbReference type="Pfam" id="PF03703">
    <property type="entry name" value="bPH_2"/>
    <property type="match status" value="3"/>
</dbReference>
<keyword evidence="1" id="KW-1133">Transmembrane helix</keyword>
<sequence length="476" mass="54506">MTTPRRTNILGLIQHIATSIKDYWYLFVILLAQNGVPRIILWGGLWLMLFVFLIWPILKWVTLTYAVTPDALIIHSGILVRHHEHIPYARIQTLQRKQWFYLQPFHLEEVQIETASHEEGKPEARLAAVPLTVAQEINRLRQAAPVSDPSTPDVIEDVPVGVPPAHYQISLADLIKFSLTSLIFLPFLLVLLGLYDKLPHSWTNLLVNEASHLAILFLIGSLIIIIGLTWLVAFVGTLLHYYRFTLTRDGDQLHTAKGLLQRNTISAPLDRIQALRFKQNPLRRGLHLQTVQVLLASKAAAKDDDNDLTILPVINERVARDTIHPFVDWLPTQAPNLTELQVSRTWYQIRNAVLIILLPALLIAWLWPTIGWWLFPIWLIIAVAAGRFAARHTGGSRLQHDLLILQTGHLFTLDQTYVPLRNVQSVRLSQSIWMKHTHLAHLTVNVRRGNGNQAIRLRYLPQQNAQAIYDWYRTHS</sequence>
<feature type="transmembrane region" description="Helical" evidence="1">
    <location>
        <begin position="349"/>
        <end position="367"/>
    </location>
</feature>
<keyword evidence="4" id="KW-1185">Reference proteome</keyword>
<dbReference type="Proteomes" id="UP001596254">
    <property type="component" value="Unassembled WGS sequence"/>
</dbReference>
<feature type="transmembrane region" description="Helical" evidence="1">
    <location>
        <begin position="39"/>
        <end position="58"/>
    </location>
</feature>
<comment type="caution">
    <text evidence="3">The sequence shown here is derived from an EMBL/GenBank/DDBJ whole genome shotgun (WGS) entry which is preliminary data.</text>
</comment>
<dbReference type="PANTHER" id="PTHR34473">
    <property type="entry name" value="UPF0699 TRANSMEMBRANE PROTEIN YDBS"/>
    <property type="match status" value="1"/>
</dbReference>
<evidence type="ECO:0000256" key="1">
    <source>
        <dbReference type="SAM" id="Phobius"/>
    </source>
</evidence>
<keyword evidence="1" id="KW-0472">Membrane</keyword>
<evidence type="ECO:0000259" key="2">
    <source>
        <dbReference type="Pfam" id="PF03703"/>
    </source>
</evidence>
<dbReference type="RefSeq" id="WP_125693503.1">
    <property type="nucleotide sequence ID" value="NZ_JBHSSK010000014.1"/>
</dbReference>
<feature type="domain" description="YdbS-like PH" evidence="2">
    <location>
        <begin position="397"/>
        <end position="472"/>
    </location>
</feature>